<name>A0A9D6Z5N4_9BACT</name>
<protein>
    <submittedName>
        <fullName evidence="1">Uncharacterized protein</fullName>
    </submittedName>
</protein>
<proteinExistence type="predicted"/>
<evidence type="ECO:0000313" key="1">
    <source>
        <dbReference type="EMBL" id="MBI5249331.1"/>
    </source>
</evidence>
<evidence type="ECO:0000313" key="2">
    <source>
        <dbReference type="Proteomes" id="UP000807825"/>
    </source>
</evidence>
<organism evidence="1 2">
    <name type="scientific">Desulfomonile tiedjei</name>
    <dbReference type="NCBI Taxonomy" id="2358"/>
    <lineage>
        <taxon>Bacteria</taxon>
        <taxon>Pseudomonadati</taxon>
        <taxon>Thermodesulfobacteriota</taxon>
        <taxon>Desulfomonilia</taxon>
        <taxon>Desulfomonilales</taxon>
        <taxon>Desulfomonilaceae</taxon>
        <taxon>Desulfomonile</taxon>
    </lineage>
</organism>
<gene>
    <name evidence="1" type="ORF">HY912_07535</name>
</gene>
<sequence>MIFRTAAKKDFAALKKVFRPWTDSDPNISDFLEAAFSSDETRGFRCELVEVGKTIRAASLWCSDDADQIRLAALGSGPGASELQADERLMRELILQWSDAGVKKVTARIPQSLASTVIGSLKTCGFILEGVSSHCGLAEGPDVRMCKHFLHSSVSHTRVMEFLQEILLSLGYEVRPEGEGFGYRIKTDYRLPFIFSSWHRITRSGPDIIIHPPARILELHELETLFFPLTIRSKRDKPLLLPMEKKRAASLIDLPPTNSQQNTLFDSRTLNEHRTIHLNNLTYSYPTGIQSMRKGLPVLFYVNRIGAVGSGRIEEWFLDEPKNLYNRLDEMGYFDPEDVKEYAAVSGPRSGKVLVIRFNWYKPFKRHVALEEIRAIDESFNPQRTRSLSPESFRAITLAGDLVS</sequence>
<comment type="caution">
    <text evidence="1">The sequence shown here is derived from an EMBL/GenBank/DDBJ whole genome shotgun (WGS) entry which is preliminary data.</text>
</comment>
<dbReference type="EMBL" id="JACRDE010000207">
    <property type="protein sequence ID" value="MBI5249331.1"/>
    <property type="molecule type" value="Genomic_DNA"/>
</dbReference>
<dbReference type="AlphaFoldDB" id="A0A9D6Z5N4"/>
<reference evidence="1" key="1">
    <citation type="submission" date="2020-07" db="EMBL/GenBank/DDBJ databases">
        <title>Huge and variable diversity of episymbiotic CPR bacteria and DPANN archaea in groundwater ecosystems.</title>
        <authorList>
            <person name="He C.Y."/>
            <person name="Keren R."/>
            <person name="Whittaker M."/>
            <person name="Farag I.F."/>
            <person name="Doudna J."/>
            <person name="Cate J.H.D."/>
            <person name="Banfield J.F."/>
        </authorList>
    </citation>
    <scope>NUCLEOTIDE SEQUENCE</scope>
    <source>
        <strain evidence="1">NC_groundwater_1664_Pr3_B-0.1um_52_9</strain>
    </source>
</reference>
<accession>A0A9D6Z5N4</accession>
<dbReference type="Proteomes" id="UP000807825">
    <property type="component" value="Unassembled WGS sequence"/>
</dbReference>